<proteinExistence type="predicted"/>
<gene>
    <name evidence="3" type="primary">Dsec\GM18648</name>
    <name evidence="3" type="ORF">Dsec_GM18648</name>
</gene>
<dbReference type="Pfam" id="PF12874">
    <property type="entry name" value="zf-met"/>
    <property type="match status" value="4"/>
</dbReference>
<dbReference type="InterPro" id="IPR003604">
    <property type="entry name" value="Matrin/U1-like-C_Znf_C2H2"/>
</dbReference>
<protein>
    <submittedName>
        <fullName evidence="3">GM18648</fullName>
    </submittedName>
</protein>
<dbReference type="PANTHER" id="PTHR46786:SF1">
    <property type="entry name" value="ZINC FINGER MATRIN-TYPE PROTEIN 3"/>
    <property type="match status" value="1"/>
</dbReference>
<evidence type="ECO:0000313" key="3">
    <source>
        <dbReference type="EMBL" id="EDW52476.1"/>
    </source>
</evidence>
<accession>B4HWT1</accession>
<reference evidence="3 4" key="1">
    <citation type="journal article" date="2007" name="Nature">
        <title>Evolution of genes and genomes on the Drosophila phylogeny.</title>
        <authorList>
            <consortium name="Drosophila 12 Genomes Consortium"/>
            <person name="Clark A.G."/>
            <person name="Eisen M.B."/>
            <person name="Smith D.R."/>
            <person name="Bergman C.M."/>
            <person name="Oliver B."/>
            <person name="Markow T.A."/>
            <person name="Kaufman T.C."/>
            <person name="Kellis M."/>
            <person name="Gelbart W."/>
            <person name="Iyer V.N."/>
            <person name="Pollard D.A."/>
            <person name="Sackton T.B."/>
            <person name="Larracuente A.M."/>
            <person name="Singh N.D."/>
            <person name="Abad J.P."/>
            <person name="Abt D.N."/>
            <person name="Adryan B."/>
            <person name="Aguade M."/>
            <person name="Akashi H."/>
            <person name="Anderson W.W."/>
            <person name="Aquadro C.F."/>
            <person name="Ardell D.H."/>
            <person name="Arguello R."/>
            <person name="Artieri C.G."/>
            <person name="Barbash D.A."/>
            <person name="Barker D."/>
            <person name="Barsanti P."/>
            <person name="Batterham P."/>
            <person name="Batzoglou S."/>
            <person name="Begun D."/>
            <person name="Bhutkar A."/>
            <person name="Blanco E."/>
            <person name="Bosak S.A."/>
            <person name="Bradley R.K."/>
            <person name="Brand A.D."/>
            <person name="Brent M.R."/>
            <person name="Brooks A.N."/>
            <person name="Brown R.H."/>
            <person name="Butlin R.K."/>
            <person name="Caggese C."/>
            <person name="Calvi B.R."/>
            <person name="Bernardo de Carvalho A."/>
            <person name="Caspi A."/>
            <person name="Castrezana S."/>
            <person name="Celniker S.E."/>
            <person name="Chang J.L."/>
            <person name="Chapple C."/>
            <person name="Chatterji S."/>
            <person name="Chinwalla A."/>
            <person name="Civetta A."/>
            <person name="Clifton S.W."/>
            <person name="Comeron J.M."/>
            <person name="Costello J.C."/>
            <person name="Coyne J.A."/>
            <person name="Daub J."/>
            <person name="David R.G."/>
            <person name="Delcher A.L."/>
            <person name="Delehaunty K."/>
            <person name="Do C.B."/>
            <person name="Ebling H."/>
            <person name="Edwards K."/>
            <person name="Eickbush T."/>
            <person name="Evans J.D."/>
            <person name="Filipski A."/>
            <person name="Findeiss S."/>
            <person name="Freyhult E."/>
            <person name="Fulton L."/>
            <person name="Fulton R."/>
            <person name="Garcia A.C."/>
            <person name="Gardiner A."/>
            <person name="Garfield D.A."/>
            <person name="Garvin B.E."/>
            <person name="Gibson G."/>
            <person name="Gilbert D."/>
            <person name="Gnerre S."/>
            <person name="Godfrey J."/>
            <person name="Good R."/>
            <person name="Gotea V."/>
            <person name="Gravely B."/>
            <person name="Greenberg A.J."/>
            <person name="Griffiths-Jones S."/>
            <person name="Gross S."/>
            <person name="Guigo R."/>
            <person name="Gustafson E.A."/>
            <person name="Haerty W."/>
            <person name="Hahn M.W."/>
            <person name="Halligan D.L."/>
            <person name="Halpern A.L."/>
            <person name="Halter G.M."/>
            <person name="Han M.V."/>
            <person name="Heger A."/>
            <person name="Hillier L."/>
            <person name="Hinrichs A.S."/>
            <person name="Holmes I."/>
            <person name="Hoskins R.A."/>
            <person name="Hubisz M.J."/>
            <person name="Hultmark D."/>
            <person name="Huntley M.A."/>
            <person name="Jaffe D.B."/>
            <person name="Jagadeeshan S."/>
            <person name="Jeck W.R."/>
            <person name="Johnson J."/>
            <person name="Jones C.D."/>
            <person name="Jordan W.C."/>
            <person name="Karpen G.H."/>
            <person name="Kataoka E."/>
            <person name="Keightley P.D."/>
            <person name="Kheradpour P."/>
            <person name="Kirkness E.F."/>
            <person name="Koerich L.B."/>
            <person name="Kristiansen K."/>
            <person name="Kudrna D."/>
            <person name="Kulathinal R.J."/>
            <person name="Kumar S."/>
            <person name="Kwok R."/>
            <person name="Lander E."/>
            <person name="Langley C.H."/>
            <person name="Lapoint R."/>
            <person name="Lazzaro B.P."/>
            <person name="Lee S.J."/>
            <person name="Levesque L."/>
            <person name="Li R."/>
            <person name="Lin C.F."/>
            <person name="Lin M.F."/>
            <person name="Lindblad-Toh K."/>
            <person name="Llopart A."/>
            <person name="Long M."/>
            <person name="Low L."/>
            <person name="Lozovsky E."/>
            <person name="Lu J."/>
            <person name="Luo M."/>
            <person name="Machado C.A."/>
            <person name="Makalowski W."/>
            <person name="Marzo M."/>
            <person name="Matsuda M."/>
            <person name="Matzkin L."/>
            <person name="McAllister B."/>
            <person name="McBride C.S."/>
            <person name="McKernan B."/>
            <person name="McKernan K."/>
            <person name="Mendez-Lago M."/>
            <person name="Minx P."/>
            <person name="Mollenhauer M.U."/>
            <person name="Montooth K."/>
            <person name="Mount S.M."/>
            <person name="Mu X."/>
            <person name="Myers E."/>
            <person name="Negre B."/>
            <person name="Newfeld S."/>
            <person name="Nielsen R."/>
            <person name="Noor M.A."/>
            <person name="O'Grady P."/>
            <person name="Pachter L."/>
            <person name="Papaceit M."/>
            <person name="Parisi M.J."/>
            <person name="Parisi M."/>
            <person name="Parts L."/>
            <person name="Pedersen J.S."/>
            <person name="Pesole G."/>
            <person name="Phillippy A.M."/>
            <person name="Ponting C.P."/>
            <person name="Pop M."/>
            <person name="Porcelli D."/>
            <person name="Powell J.R."/>
            <person name="Prohaska S."/>
            <person name="Pruitt K."/>
            <person name="Puig M."/>
            <person name="Quesneville H."/>
            <person name="Ram K.R."/>
            <person name="Rand D."/>
            <person name="Rasmussen M.D."/>
            <person name="Reed L.K."/>
            <person name="Reenan R."/>
            <person name="Reily A."/>
            <person name="Remington K.A."/>
            <person name="Rieger T.T."/>
            <person name="Ritchie M.G."/>
            <person name="Robin C."/>
            <person name="Rogers Y.H."/>
            <person name="Rohde C."/>
            <person name="Rozas J."/>
            <person name="Rubenfield M.J."/>
            <person name="Ruiz A."/>
            <person name="Russo S."/>
            <person name="Salzberg S.L."/>
            <person name="Sanchez-Gracia A."/>
            <person name="Saranga D.J."/>
            <person name="Sato H."/>
            <person name="Schaeffer S.W."/>
            <person name="Schatz M.C."/>
            <person name="Schlenke T."/>
            <person name="Schwartz R."/>
            <person name="Segarra C."/>
            <person name="Singh R.S."/>
            <person name="Sirot L."/>
            <person name="Sirota M."/>
            <person name="Sisneros N.B."/>
            <person name="Smith C.D."/>
            <person name="Smith T.F."/>
            <person name="Spieth J."/>
            <person name="Stage D.E."/>
            <person name="Stark A."/>
            <person name="Stephan W."/>
            <person name="Strausberg R.L."/>
            <person name="Strempel S."/>
            <person name="Sturgill D."/>
            <person name="Sutton G."/>
            <person name="Sutton G.G."/>
            <person name="Tao W."/>
            <person name="Teichmann S."/>
            <person name="Tobari Y.N."/>
            <person name="Tomimura Y."/>
            <person name="Tsolas J.M."/>
            <person name="Valente V.L."/>
            <person name="Venter E."/>
            <person name="Venter J.C."/>
            <person name="Vicario S."/>
            <person name="Vieira F.G."/>
            <person name="Vilella A.J."/>
            <person name="Villasante A."/>
            <person name="Walenz B."/>
            <person name="Wang J."/>
            <person name="Wasserman M."/>
            <person name="Watts T."/>
            <person name="Wilson D."/>
            <person name="Wilson R.K."/>
            <person name="Wing R.A."/>
            <person name="Wolfner M.F."/>
            <person name="Wong A."/>
            <person name="Wong G.K."/>
            <person name="Wu C.I."/>
            <person name="Wu G."/>
            <person name="Yamamoto D."/>
            <person name="Yang H.P."/>
            <person name="Yang S.P."/>
            <person name="Yorke J.A."/>
            <person name="Yoshida K."/>
            <person name="Zdobnov E."/>
            <person name="Zhang P."/>
            <person name="Zhang Y."/>
            <person name="Zimin A.V."/>
            <person name="Baldwin J."/>
            <person name="Abdouelleil A."/>
            <person name="Abdulkadir J."/>
            <person name="Abebe A."/>
            <person name="Abera B."/>
            <person name="Abreu J."/>
            <person name="Acer S.C."/>
            <person name="Aftuck L."/>
            <person name="Alexander A."/>
            <person name="An P."/>
            <person name="Anderson E."/>
            <person name="Anderson S."/>
            <person name="Arachi H."/>
            <person name="Azer M."/>
            <person name="Bachantsang P."/>
            <person name="Barry A."/>
            <person name="Bayul T."/>
            <person name="Berlin A."/>
            <person name="Bessette D."/>
            <person name="Bloom T."/>
            <person name="Blye J."/>
            <person name="Boguslavskiy L."/>
            <person name="Bonnet C."/>
            <person name="Boukhgalter B."/>
            <person name="Bourzgui I."/>
            <person name="Brown A."/>
            <person name="Cahill P."/>
            <person name="Channer S."/>
            <person name="Cheshatsang Y."/>
            <person name="Chuda L."/>
            <person name="Citroen M."/>
            <person name="Collymore A."/>
            <person name="Cooke P."/>
            <person name="Costello M."/>
            <person name="D'Aco K."/>
            <person name="Daza R."/>
            <person name="De Haan G."/>
            <person name="DeGray S."/>
            <person name="DeMaso C."/>
            <person name="Dhargay N."/>
            <person name="Dooley K."/>
            <person name="Dooley E."/>
            <person name="Doricent M."/>
            <person name="Dorje P."/>
            <person name="Dorjee K."/>
            <person name="Dupes A."/>
            <person name="Elong R."/>
            <person name="Falk J."/>
            <person name="Farina A."/>
            <person name="Faro S."/>
            <person name="Ferguson D."/>
            <person name="Fisher S."/>
            <person name="Foley C.D."/>
            <person name="Franke A."/>
            <person name="Friedrich D."/>
            <person name="Gadbois L."/>
            <person name="Gearin G."/>
            <person name="Gearin C.R."/>
            <person name="Giannoukos G."/>
            <person name="Goode T."/>
            <person name="Graham J."/>
            <person name="Grandbois E."/>
            <person name="Grewal S."/>
            <person name="Gyaltsen K."/>
            <person name="Hafez N."/>
            <person name="Hagos B."/>
            <person name="Hall J."/>
            <person name="Henson C."/>
            <person name="Hollinger A."/>
            <person name="Honan T."/>
            <person name="Huard M.D."/>
            <person name="Hughes L."/>
            <person name="Hurhula B."/>
            <person name="Husby M.E."/>
            <person name="Kamat A."/>
            <person name="Kanga B."/>
            <person name="Kashin S."/>
            <person name="Khazanovich D."/>
            <person name="Kisner P."/>
            <person name="Lance K."/>
            <person name="Lara M."/>
            <person name="Lee W."/>
            <person name="Lennon N."/>
            <person name="Letendre F."/>
            <person name="LeVine R."/>
            <person name="Lipovsky A."/>
            <person name="Liu X."/>
            <person name="Liu J."/>
            <person name="Liu S."/>
            <person name="Lokyitsang T."/>
            <person name="Lokyitsang Y."/>
            <person name="Lubonja R."/>
            <person name="Lui A."/>
            <person name="MacDonald P."/>
            <person name="Magnisalis V."/>
            <person name="Maru K."/>
            <person name="Matthews C."/>
            <person name="McCusker W."/>
            <person name="McDonough S."/>
            <person name="Mehta T."/>
            <person name="Meldrim J."/>
            <person name="Meneus L."/>
            <person name="Mihai O."/>
            <person name="Mihalev A."/>
            <person name="Mihova T."/>
            <person name="Mittelman R."/>
            <person name="Mlenga V."/>
            <person name="Montmayeur A."/>
            <person name="Mulrain L."/>
            <person name="Navidi A."/>
            <person name="Naylor J."/>
            <person name="Negash T."/>
            <person name="Nguyen T."/>
            <person name="Nguyen N."/>
            <person name="Nicol R."/>
            <person name="Norbu C."/>
            <person name="Norbu N."/>
            <person name="Novod N."/>
            <person name="O'Neill B."/>
            <person name="Osman S."/>
            <person name="Markiewicz E."/>
            <person name="Oyono O.L."/>
            <person name="Patti C."/>
            <person name="Phunkhang P."/>
            <person name="Pierre F."/>
            <person name="Priest M."/>
            <person name="Raghuraman S."/>
            <person name="Rege F."/>
            <person name="Reyes R."/>
            <person name="Rise C."/>
            <person name="Rogov P."/>
            <person name="Ross K."/>
            <person name="Ryan E."/>
            <person name="Settipalli S."/>
            <person name="Shea T."/>
            <person name="Sherpa N."/>
            <person name="Shi L."/>
            <person name="Shih D."/>
            <person name="Sparrow T."/>
            <person name="Spaulding J."/>
            <person name="Stalker J."/>
            <person name="Stange-Thomann N."/>
            <person name="Stavropoulos S."/>
            <person name="Stone C."/>
            <person name="Strader C."/>
            <person name="Tesfaye S."/>
            <person name="Thomson T."/>
            <person name="Thoulutsang Y."/>
            <person name="Thoulutsang D."/>
            <person name="Topham K."/>
            <person name="Topping I."/>
            <person name="Tsamla T."/>
            <person name="Vassiliev H."/>
            <person name="Vo A."/>
            <person name="Wangchuk T."/>
            <person name="Wangdi T."/>
            <person name="Weiand M."/>
            <person name="Wilkinson J."/>
            <person name="Wilson A."/>
            <person name="Yadav S."/>
            <person name="Young G."/>
            <person name="Yu Q."/>
            <person name="Zembek L."/>
            <person name="Zhong D."/>
            <person name="Zimmer A."/>
            <person name="Zwirko Z."/>
            <person name="Jaffe D.B."/>
            <person name="Alvarez P."/>
            <person name="Brockman W."/>
            <person name="Butler J."/>
            <person name="Chin C."/>
            <person name="Gnerre S."/>
            <person name="Grabherr M."/>
            <person name="Kleber M."/>
            <person name="Mauceli E."/>
            <person name="MacCallum I."/>
        </authorList>
    </citation>
    <scope>NUCLEOTIDE SEQUENCE [LARGE SCALE GENOMIC DNA]</scope>
    <source>
        <strain evidence="4">Rob3c / Tucson 14021-0248.25</strain>
    </source>
</reference>
<dbReference type="InterPro" id="IPR013087">
    <property type="entry name" value="Znf_C2H2_type"/>
</dbReference>
<dbReference type="EMBL" id="CH480818">
    <property type="protein sequence ID" value="EDW52476.1"/>
    <property type="molecule type" value="Genomic_DNA"/>
</dbReference>
<dbReference type="InterPro" id="IPR036236">
    <property type="entry name" value="Znf_C2H2_sf"/>
</dbReference>
<dbReference type="GO" id="GO:0008270">
    <property type="term" value="F:zinc ion binding"/>
    <property type="evidence" value="ECO:0007669"/>
    <property type="project" value="InterPro"/>
</dbReference>
<feature type="region of interest" description="Disordered" evidence="1">
    <location>
        <begin position="641"/>
        <end position="662"/>
    </location>
</feature>
<feature type="domain" description="C2H2-type" evidence="2">
    <location>
        <begin position="625"/>
        <end position="647"/>
    </location>
</feature>
<evidence type="ECO:0000259" key="2">
    <source>
        <dbReference type="PROSITE" id="PS00028"/>
    </source>
</evidence>
<dbReference type="HOGENOM" id="CLU_413494_0_0_1"/>
<evidence type="ECO:0000256" key="1">
    <source>
        <dbReference type="SAM" id="MobiDB-lite"/>
    </source>
</evidence>
<keyword evidence="4" id="KW-1185">Reference proteome</keyword>
<dbReference type="AlphaFoldDB" id="B4HWT1"/>
<dbReference type="SUPFAM" id="SSF57667">
    <property type="entry name" value="beta-beta-alpha zinc fingers"/>
    <property type="match status" value="4"/>
</dbReference>
<dbReference type="PANTHER" id="PTHR46786">
    <property type="entry name" value="ZINC FINGER MATRIN-TYPE PROTEIN 3"/>
    <property type="match status" value="1"/>
</dbReference>
<dbReference type="PROSITE" id="PS00028">
    <property type="entry name" value="ZINC_FINGER_C2H2_1"/>
    <property type="match status" value="1"/>
</dbReference>
<sequence length="662" mass="74052">MLSHAFNMHPQRRVPVIHEQIAKQCALNIVRVASAMPQPQPRCPTGHVVVLVELRRTDEQTVHRYQVNVPPTGWTNEDLKEEEKRFQQLVPPGTLDNMGLKLPLPERPPCPMHGRSIMEMDWSPNSHMGPPPMLMIQSSVHIGNGQNDATDFATFREPAVTSESPDNIRAHFMASLYQQQPSPLSYSDIWVSDSSSSGLPGSEALSTTHFPQFYLGDNAESMVANKIRPINGFPINGYPINGYPISGYPTASRPTVKKPRHVAELCLDSNGEYVLNKQLHQPLTSHQPDPNISSVMSSDQNYFIQNQSHQVESPIKGLNGYISNGHIAQESDKPKNGYEYQLSAFVDQRIILQTKLGQGQGQGQAQGAVPGLIPNHLQSRVALVEPRIRQESLIKPQNSDFPLPSEAPPPGPQDLQSLFRWNYCALCNIVIRSTQSAIDHYSSRAHERRISSWLVRKCYANLAGRNADAMGGYIGQSNFYCKVCNLKLTSLSDAQQHYFGRRHRMAARHKIRPFSDGFYDREGNWVRTDIKYPMCELCDVSITSESQMAMHLAGARHRRRVHMAYGGESAGGMEMGIGTVPFDGSHMYRINGNGSLAPIRPLGTQLVQGTAYPLSLTDPNAVFYCDACNITLNHLKSVNQHEQGRMHRRNTHRLPGQPDFFE</sequence>
<dbReference type="SMART" id="SM00451">
    <property type="entry name" value="ZnF_U1"/>
    <property type="match status" value="4"/>
</dbReference>
<dbReference type="SMART" id="SM00355">
    <property type="entry name" value="ZnF_C2H2"/>
    <property type="match status" value="4"/>
</dbReference>
<organism evidence="4">
    <name type="scientific">Drosophila sechellia</name>
    <name type="common">Fruit fly</name>
    <dbReference type="NCBI Taxonomy" id="7238"/>
    <lineage>
        <taxon>Eukaryota</taxon>
        <taxon>Metazoa</taxon>
        <taxon>Ecdysozoa</taxon>
        <taxon>Arthropoda</taxon>
        <taxon>Hexapoda</taxon>
        <taxon>Insecta</taxon>
        <taxon>Pterygota</taxon>
        <taxon>Neoptera</taxon>
        <taxon>Endopterygota</taxon>
        <taxon>Diptera</taxon>
        <taxon>Brachycera</taxon>
        <taxon>Muscomorpha</taxon>
        <taxon>Ephydroidea</taxon>
        <taxon>Drosophilidae</taxon>
        <taxon>Drosophila</taxon>
        <taxon>Sophophora</taxon>
    </lineage>
</organism>
<dbReference type="GO" id="GO:0003676">
    <property type="term" value="F:nucleic acid binding"/>
    <property type="evidence" value="ECO:0007669"/>
    <property type="project" value="InterPro"/>
</dbReference>
<dbReference type="Proteomes" id="UP000001292">
    <property type="component" value="Unassembled WGS sequence"/>
</dbReference>
<dbReference type="OrthoDB" id="434647at2759"/>
<dbReference type="PhylomeDB" id="B4HWT1"/>
<dbReference type="InterPro" id="IPR052644">
    <property type="entry name" value="ZMAT3"/>
</dbReference>
<dbReference type="Gene3D" id="3.30.160.60">
    <property type="entry name" value="Classic Zinc Finger"/>
    <property type="match status" value="4"/>
</dbReference>
<dbReference type="STRING" id="7238.B4HWT1"/>
<evidence type="ECO:0000313" key="4">
    <source>
        <dbReference type="Proteomes" id="UP000001292"/>
    </source>
</evidence>
<dbReference type="KEGG" id="dse:6612036"/>
<dbReference type="OMA" id="PPCPMHG"/>
<name>B4HWT1_DROSE</name>